<comment type="caution">
    <text evidence="2">The sequence shown here is derived from an EMBL/GenBank/DDBJ whole genome shotgun (WGS) entry which is preliminary data.</text>
</comment>
<organism evidence="2 3">
    <name type="scientific">Ramlibacter pinisoli</name>
    <dbReference type="NCBI Taxonomy" id="2682844"/>
    <lineage>
        <taxon>Bacteria</taxon>
        <taxon>Pseudomonadati</taxon>
        <taxon>Pseudomonadota</taxon>
        <taxon>Betaproteobacteria</taxon>
        <taxon>Burkholderiales</taxon>
        <taxon>Comamonadaceae</taxon>
        <taxon>Ramlibacter</taxon>
    </lineage>
</organism>
<dbReference type="AlphaFoldDB" id="A0A6N8IZY2"/>
<evidence type="ECO:0000313" key="3">
    <source>
        <dbReference type="Proteomes" id="UP000469385"/>
    </source>
</evidence>
<reference evidence="2 3" key="1">
    <citation type="submission" date="2019-12" db="EMBL/GenBank/DDBJ databases">
        <authorList>
            <person name="Huq M.A."/>
        </authorList>
    </citation>
    <scope>NUCLEOTIDE SEQUENCE [LARGE SCALE GENOMIC DNA]</scope>
    <source>
        <strain evidence="2 3">MAH-25</strain>
    </source>
</reference>
<sequence>MAADSPKPTPTPVPFAFPGDRATAPMALEENSPSAWQRFEDLLSHQEMQFDRTKQLTQPPQGDAFAPTQPMDASALPGVSRDRQPQRPITQDEVMVLARRNNRACPRPQPWMAFHQLLPSRVQQGRTVDAPLPLIAGAWNAASPMQKRLRLRDQIEWAERAGALIAVYDFLLALPEEEWFHFDD</sequence>
<accession>A0A6N8IZY2</accession>
<dbReference type="Proteomes" id="UP000469385">
    <property type="component" value="Unassembled WGS sequence"/>
</dbReference>
<evidence type="ECO:0000256" key="1">
    <source>
        <dbReference type="SAM" id="MobiDB-lite"/>
    </source>
</evidence>
<name>A0A6N8IZY2_9BURK</name>
<feature type="region of interest" description="Disordered" evidence="1">
    <location>
        <begin position="1"/>
        <end position="22"/>
    </location>
</feature>
<proteinExistence type="predicted"/>
<gene>
    <name evidence="2" type="ORF">GON04_19000</name>
</gene>
<protein>
    <submittedName>
        <fullName evidence="2">Uncharacterized protein</fullName>
    </submittedName>
</protein>
<keyword evidence="3" id="KW-1185">Reference proteome</keyword>
<evidence type="ECO:0000313" key="2">
    <source>
        <dbReference type="EMBL" id="MVQ31553.1"/>
    </source>
</evidence>
<dbReference type="RefSeq" id="WP_157399593.1">
    <property type="nucleotide sequence ID" value="NZ_WSEL01000009.1"/>
</dbReference>
<dbReference type="EMBL" id="WSEL01000009">
    <property type="protein sequence ID" value="MVQ31553.1"/>
    <property type="molecule type" value="Genomic_DNA"/>
</dbReference>